<dbReference type="AlphaFoldDB" id="A0A7Y0HTL7"/>
<evidence type="ECO:0000256" key="4">
    <source>
        <dbReference type="SAM" id="MobiDB-lite"/>
    </source>
</evidence>
<dbReference type="PANTHER" id="PTHR30146:SF109">
    <property type="entry name" value="HTH-TYPE TRANSCRIPTIONAL REGULATOR GALS"/>
    <property type="match status" value="1"/>
</dbReference>
<accession>A0A7Y0HTL7</accession>
<dbReference type="RefSeq" id="WP_169171885.1">
    <property type="nucleotide sequence ID" value="NZ_JAAIII010000003.1"/>
</dbReference>
<dbReference type="InterPro" id="IPR028082">
    <property type="entry name" value="Peripla_BP_I"/>
</dbReference>
<dbReference type="PROSITE" id="PS50932">
    <property type="entry name" value="HTH_LACI_2"/>
    <property type="match status" value="1"/>
</dbReference>
<keyword evidence="3" id="KW-0804">Transcription</keyword>
<dbReference type="PANTHER" id="PTHR30146">
    <property type="entry name" value="LACI-RELATED TRANSCRIPTIONAL REPRESSOR"/>
    <property type="match status" value="1"/>
</dbReference>
<keyword evidence="7" id="KW-1185">Reference proteome</keyword>
<dbReference type="SUPFAM" id="SSF53822">
    <property type="entry name" value="Periplasmic binding protein-like I"/>
    <property type="match status" value="1"/>
</dbReference>
<dbReference type="InterPro" id="IPR000843">
    <property type="entry name" value="HTH_LacI"/>
</dbReference>
<feature type="domain" description="HTH lacI-type" evidence="5">
    <location>
        <begin position="7"/>
        <end position="67"/>
    </location>
</feature>
<gene>
    <name evidence="6" type="ORF">G1C95_1016</name>
</gene>
<dbReference type="EMBL" id="JAAIII010000003">
    <property type="protein sequence ID" value="NMM93829.1"/>
    <property type="molecule type" value="Genomic_DNA"/>
</dbReference>
<dbReference type="PROSITE" id="PS00356">
    <property type="entry name" value="HTH_LACI_1"/>
    <property type="match status" value="1"/>
</dbReference>
<comment type="caution">
    <text evidence="6">The sequence shown here is derived from an EMBL/GenBank/DDBJ whole genome shotgun (WGS) entry which is preliminary data.</text>
</comment>
<dbReference type="GO" id="GO:0000976">
    <property type="term" value="F:transcription cis-regulatory region binding"/>
    <property type="evidence" value="ECO:0007669"/>
    <property type="project" value="TreeGrafter"/>
</dbReference>
<evidence type="ECO:0000256" key="2">
    <source>
        <dbReference type="ARBA" id="ARBA00023125"/>
    </source>
</evidence>
<feature type="compositionally biased region" description="Polar residues" evidence="4">
    <location>
        <begin position="252"/>
        <end position="269"/>
    </location>
</feature>
<proteinExistence type="predicted"/>
<evidence type="ECO:0000259" key="5">
    <source>
        <dbReference type="PROSITE" id="PS50932"/>
    </source>
</evidence>
<organism evidence="6 7">
    <name type="scientific">Bifidobacterium oedipodis</name>
    <dbReference type="NCBI Taxonomy" id="2675322"/>
    <lineage>
        <taxon>Bacteria</taxon>
        <taxon>Bacillati</taxon>
        <taxon>Actinomycetota</taxon>
        <taxon>Actinomycetes</taxon>
        <taxon>Bifidobacteriales</taxon>
        <taxon>Bifidobacteriaceae</taxon>
        <taxon>Bifidobacterium</taxon>
    </lineage>
</organism>
<dbReference type="Gene3D" id="3.40.50.2300">
    <property type="match status" value="2"/>
</dbReference>
<dbReference type="InterPro" id="IPR046335">
    <property type="entry name" value="LacI/GalR-like_sensor"/>
</dbReference>
<dbReference type="GO" id="GO:0003700">
    <property type="term" value="F:DNA-binding transcription factor activity"/>
    <property type="evidence" value="ECO:0007669"/>
    <property type="project" value="TreeGrafter"/>
</dbReference>
<dbReference type="CDD" id="cd06267">
    <property type="entry name" value="PBP1_LacI_sugar_binding-like"/>
    <property type="match status" value="1"/>
</dbReference>
<evidence type="ECO:0000256" key="3">
    <source>
        <dbReference type="ARBA" id="ARBA00023163"/>
    </source>
</evidence>
<keyword evidence="1" id="KW-0805">Transcription regulation</keyword>
<dbReference type="Gene3D" id="1.10.260.40">
    <property type="entry name" value="lambda repressor-like DNA-binding domains"/>
    <property type="match status" value="1"/>
</dbReference>
<evidence type="ECO:0000256" key="1">
    <source>
        <dbReference type="ARBA" id="ARBA00023015"/>
    </source>
</evidence>
<evidence type="ECO:0000313" key="6">
    <source>
        <dbReference type="EMBL" id="NMM93829.1"/>
    </source>
</evidence>
<keyword evidence="2" id="KW-0238">DNA-binding</keyword>
<dbReference type="SUPFAM" id="SSF47413">
    <property type="entry name" value="lambda repressor-like DNA-binding domains"/>
    <property type="match status" value="1"/>
</dbReference>
<evidence type="ECO:0000313" key="7">
    <source>
        <dbReference type="Proteomes" id="UP000532194"/>
    </source>
</evidence>
<sequence length="366" mass="38736">MPATKKVGVSDIAKHAGVSIGTVSNYLNYPERVSDTLKAKISASIAELGYVPRRAMPVSAASSSLSTPLVGYVMTDIEHSLFTSIFEGIQEVCEDNGMQVIGVNAFSDLDRQHELVRLFTQMPDVVGIMLATVQDPHEDIAIAEAAGKPIILLDHTSPAGQDAACSVQENNAACGRLAAEELIHSGCRRLAFVAHSFDYEAIQDRYLGMQQAVMRAGGDTTLMVIDSGGLTIDDGMEVGKRLAVEINKARGKTSSNTSDDPTTLPNNSDLPPDGIVAGSDQLAIGLSLGLTDEGLCSIPADVSVIGTENARNESVGNTAITVVAAPGADMGRKAMMMMLDEINNLSHIHGSTMLDPTLIRRASTRR</sequence>
<dbReference type="Proteomes" id="UP000532194">
    <property type="component" value="Unassembled WGS sequence"/>
</dbReference>
<dbReference type="CDD" id="cd01392">
    <property type="entry name" value="HTH_LacI"/>
    <property type="match status" value="1"/>
</dbReference>
<dbReference type="InterPro" id="IPR010982">
    <property type="entry name" value="Lambda_DNA-bd_dom_sf"/>
</dbReference>
<dbReference type="Pfam" id="PF00356">
    <property type="entry name" value="LacI"/>
    <property type="match status" value="1"/>
</dbReference>
<name>A0A7Y0HTL7_9BIFI</name>
<dbReference type="Pfam" id="PF13377">
    <property type="entry name" value="Peripla_BP_3"/>
    <property type="match status" value="1"/>
</dbReference>
<reference evidence="6 7" key="1">
    <citation type="submission" date="2020-02" db="EMBL/GenBank/DDBJ databases">
        <title>Characterization of phylogenetic diversity of novel bifidobacterial species isolated in Czech ZOOs.</title>
        <authorList>
            <person name="Lugli G.A."/>
            <person name="Vera N.B."/>
            <person name="Ventura M."/>
        </authorList>
    </citation>
    <scope>NUCLEOTIDE SEQUENCE [LARGE SCALE GENOMIC DNA]</scope>
    <source>
        <strain evidence="6 7">DSM 109957</strain>
    </source>
</reference>
<protein>
    <submittedName>
        <fullName evidence="6">Sugar-binding protein</fullName>
    </submittedName>
</protein>
<dbReference type="SMART" id="SM00354">
    <property type="entry name" value="HTH_LACI"/>
    <property type="match status" value="1"/>
</dbReference>
<feature type="region of interest" description="Disordered" evidence="4">
    <location>
        <begin position="249"/>
        <end position="272"/>
    </location>
</feature>